<name>A0A937G0Z4_9BACT</name>
<keyword evidence="5" id="KW-1185">Reference proteome</keyword>
<dbReference type="Pfam" id="PF10627">
    <property type="entry name" value="CsgE"/>
    <property type="match status" value="1"/>
</dbReference>
<comment type="function">
    <text evidence="1">May be involved in the biogenesis of curli organelles.</text>
</comment>
<dbReference type="EMBL" id="JAEUGD010000058">
    <property type="protein sequence ID" value="MBL6448088.1"/>
    <property type="molecule type" value="Genomic_DNA"/>
</dbReference>
<gene>
    <name evidence="4" type="ORF">JMN32_17350</name>
</gene>
<protein>
    <recommendedName>
        <fullName evidence="2">Curli production assembly/transport component CsgE</fullName>
    </recommendedName>
</protein>
<evidence type="ECO:0000313" key="5">
    <source>
        <dbReference type="Proteomes" id="UP000614216"/>
    </source>
</evidence>
<organism evidence="4 5">
    <name type="scientific">Fulvivirga marina</name>
    <dbReference type="NCBI Taxonomy" id="2494733"/>
    <lineage>
        <taxon>Bacteria</taxon>
        <taxon>Pseudomonadati</taxon>
        <taxon>Bacteroidota</taxon>
        <taxon>Cytophagia</taxon>
        <taxon>Cytophagales</taxon>
        <taxon>Fulvivirgaceae</taxon>
        <taxon>Fulvivirga</taxon>
    </lineage>
</organism>
<evidence type="ECO:0000313" key="4">
    <source>
        <dbReference type="EMBL" id="MBL6448088.1"/>
    </source>
</evidence>
<evidence type="ECO:0000256" key="1">
    <source>
        <dbReference type="ARBA" id="ARBA00003989"/>
    </source>
</evidence>
<evidence type="ECO:0000256" key="3">
    <source>
        <dbReference type="ARBA" id="ARBA00022729"/>
    </source>
</evidence>
<sequence>MSIVVCLILLYPLEVCVTPLPTVFNGIEPQYFQNTYLSATDTLKNGAASKAEPIEIDKLIVDETISKAGHEFMEIFFSLWNWPHVSNGSFMMVVKERPFRGISTTITITINDLTVFESFLQTRYDVLESLAKMAVKQTYGYLINYDNIMKQLEGEDMQGSGIY</sequence>
<dbReference type="RefSeq" id="WP_202857624.1">
    <property type="nucleotide sequence ID" value="NZ_JAEUGD010000058.1"/>
</dbReference>
<proteinExistence type="predicted"/>
<reference evidence="4" key="1">
    <citation type="submission" date="2021-01" db="EMBL/GenBank/DDBJ databases">
        <title>Fulvivirga kasyanovii gen. nov., sp nov., a novel member of the phylum Bacteroidetes isolated from seawater in a mussel farm.</title>
        <authorList>
            <person name="Zhao L.-H."/>
            <person name="Wang Z.-J."/>
        </authorList>
    </citation>
    <scope>NUCLEOTIDE SEQUENCE</scope>
    <source>
        <strain evidence="4">29W222</strain>
    </source>
</reference>
<keyword evidence="3" id="KW-0732">Signal</keyword>
<evidence type="ECO:0000256" key="2">
    <source>
        <dbReference type="ARBA" id="ARBA00014024"/>
    </source>
</evidence>
<comment type="caution">
    <text evidence="4">The sequence shown here is derived from an EMBL/GenBank/DDBJ whole genome shotgun (WGS) entry which is preliminary data.</text>
</comment>
<dbReference type="AlphaFoldDB" id="A0A937G0Z4"/>
<dbReference type="InterPro" id="IPR018900">
    <property type="entry name" value="Curli_CsgE"/>
</dbReference>
<dbReference type="Proteomes" id="UP000614216">
    <property type="component" value="Unassembled WGS sequence"/>
</dbReference>
<accession>A0A937G0Z4</accession>